<reference evidence="1" key="1">
    <citation type="submission" date="2022-04" db="EMBL/GenBank/DDBJ databases">
        <title>Genome of the entomopathogenic fungus Entomophthora muscae.</title>
        <authorList>
            <person name="Elya C."/>
            <person name="Lovett B.R."/>
            <person name="Lee E."/>
            <person name="Macias A.M."/>
            <person name="Hajek A.E."/>
            <person name="De Bivort B.L."/>
            <person name="Kasson M.T."/>
            <person name="De Fine Licht H.H."/>
            <person name="Stajich J.E."/>
        </authorList>
    </citation>
    <scope>NUCLEOTIDE SEQUENCE</scope>
    <source>
        <strain evidence="1">Berkeley</strain>
    </source>
</reference>
<protein>
    <submittedName>
        <fullName evidence="1">Uncharacterized protein</fullName>
    </submittedName>
</protein>
<comment type="caution">
    <text evidence="1">The sequence shown here is derived from an EMBL/GenBank/DDBJ whole genome shotgun (WGS) entry which is preliminary data.</text>
</comment>
<name>A0ACC2SMB6_9FUNG</name>
<sequence length="502" mass="55978">MRFQVWLLALSATHSALSDDTNIERFNLTRPSRLESTRASEGRPTRVLNKTEALAAEEHELLNIATRPEKTTSTDNALQTPTSKADSNHDPSVQHHGVEASRNHKSPHKRNGTEEEENKEALTLRKMDPVGVATMFVVGLITSSLNIVSCGYLLYLVWTLSFRVGFHSSLRLLAYSTLFDMLVGSFFTLSIVYSTLFDSLITGVGCQAIGFVINMLTASDMLLIGFVAVSTYFKVVRNYDISRGRFDCWLLLLVVGVPLIASAVVANFHAFGPEALWCLIDDDTLAGKISTICTVSLYFVVMLIVFICYALVVQRKPSSTNVISFDDITTKSHNYSSNFDSLAVPSKEKEIRNRYYRKSVLSLGYAELKLESHLIIHFFQYTPPTLHMLAMLSGYRSAWVFTLAILSTNLGGLFQLWSYLHHQKKKRSSFKAFYQPPNTSCPPSPATLNFGFPPHPLTPKQPNSAPPSQTTLPANHSATPPLRWTTPRQNHPASTTTHQPTK</sequence>
<gene>
    <name evidence="1" type="ORF">DSO57_1000090</name>
</gene>
<accession>A0ACC2SMB6</accession>
<dbReference type="EMBL" id="QTSX02004971">
    <property type="protein sequence ID" value="KAJ9063511.1"/>
    <property type="molecule type" value="Genomic_DNA"/>
</dbReference>
<organism evidence="1 2">
    <name type="scientific">Entomophthora muscae</name>
    <dbReference type="NCBI Taxonomy" id="34485"/>
    <lineage>
        <taxon>Eukaryota</taxon>
        <taxon>Fungi</taxon>
        <taxon>Fungi incertae sedis</taxon>
        <taxon>Zoopagomycota</taxon>
        <taxon>Entomophthoromycotina</taxon>
        <taxon>Entomophthoromycetes</taxon>
        <taxon>Entomophthorales</taxon>
        <taxon>Entomophthoraceae</taxon>
        <taxon>Entomophthora</taxon>
    </lineage>
</organism>
<dbReference type="Proteomes" id="UP001165960">
    <property type="component" value="Unassembled WGS sequence"/>
</dbReference>
<evidence type="ECO:0000313" key="1">
    <source>
        <dbReference type="EMBL" id="KAJ9063511.1"/>
    </source>
</evidence>
<proteinExistence type="predicted"/>
<evidence type="ECO:0000313" key="2">
    <source>
        <dbReference type="Proteomes" id="UP001165960"/>
    </source>
</evidence>
<keyword evidence="2" id="KW-1185">Reference proteome</keyword>